<dbReference type="Proteomes" id="UP000321408">
    <property type="component" value="Chromosome"/>
</dbReference>
<dbReference type="KEGG" id="psyt:DSAG12_01589"/>
<reference evidence="1 2" key="2">
    <citation type="journal article" date="2024" name="Int. J. Syst. Evol. Microbiol.">
        <title>Promethearchaeum syntrophicum gen. nov., sp. nov., an anaerobic, obligately syntrophic archaeon, the first isolate of the lineage 'Asgard' archaea, and proposal of the new archaeal phylum Promethearchaeota phyl. nov. and kingdom Promethearchaeati regn. nov.</title>
        <authorList>
            <person name="Imachi H."/>
            <person name="Nobu M.K."/>
            <person name="Kato S."/>
            <person name="Takaki Y."/>
            <person name="Miyazaki M."/>
            <person name="Miyata M."/>
            <person name="Ogawara M."/>
            <person name="Saito Y."/>
            <person name="Sakai S."/>
            <person name="Tahara Y.O."/>
            <person name="Takano Y."/>
            <person name="Tasumi E."/>
            <person name="Uematsu K."/>
            <person name="Yoshimura T."/>
            <person name="Itoh T."/>
            <person name="Ohkuma M."/>
            <person name="Takai K."/>
        </authorList>
    </citation>
    <scope>NUCLEOTIDE SEQUENCE [LARGE SCALE GENOMIC DNA]</scope>
    <source>
        <strain evidence="1 2">MK-D1</strain>
    </source>
</reference>
<dbReference type="InterPro" id="IPR050261">
    <property type="entry name" value="FrsA_esterase"/>
</dbReference>
<dbReference type="InterPro" id="IPR029058">
    <property type="entry name" value="AB_hydrolase_fold"/>
</dbReference>
<reference evidence="1 2" key="1">
    <citation type="journal article" date="2020" name="Nature">
        <title>Isolation of an archaeon at the prokaryote-eukaryote interface.</title>
        <authorList>
            <person name="Imachi H."/>
            <person name="Nobu M.K."/>
            <person name="Nakahara N."/>
            <person name="Morono Y."/>
            <person name="Ogawara M."/>
            <person name="Takaki Y."/>
            <person name="Takano Y."/>
            <person name="Uematsu K."/>
            <person name="Ikuta T."/>
            <person name="Ito M."/>
            <person name="Matsui Y."/>
            <person name="Miyazaki M."/>
            <person name="Murata K."/>
            <person name="Saito Y."/>
            <person name="Sakai S."/>
            <person name="Song C."/>
            <person name="Tasumi E."/>
            <person name="Yamanaka Y."/>
            <person name="Yamaguchi T."/>
            <person name="Kamagata Y."/>
            <person name="Tamaki H."/>
            <person name="Takai K."/>
        </authorList>
    </citation>
    <scope>NUCLEOTIDE SEQUENCE [LARGE SCALE GENOMIC DNA]</scope>
    <source>
        <strain evidence="1 2">MK-D1</strain>
    </source>
</reference>
<proteinExistence type="predicted"/>
<evidence type="ECO:0000313" key="2">
    <source>
        <dbReference type="Proteomes" id="UP000321408"/>
    </source>
</evidence>
<dbReference type="PANTHER" id="PTHR22946">
    <property type="entry name" value="DIENELACTONE HYDROLASE DOMAIN-CONTAINING PROTEIN-RELATED"/>
    <property type="match status" value="1"/>
</dbReference>
<keyword evidence="2" id="KW-1185">Reference proteome</keyword>
<evidence type="ECO:0000313" key="1">
    <source>
        <dbReference type="EMBL" id="QEE15762.2"/>
    </source>
</evidence>
<protein>
    <submittedName>
        <fullName evidence="1">Uncharacterized protein</fullName>
    </submittedName>
</protein>
<sequence length="531" mass="60655">MSKRGLVVLAIDVLNHGDSGYLNTTTFGSPAPTAAYEWLRNQAFVNPNKTGSVGHSMGAYYTFALGLAYPEIDVLGFQAFGTEFPGFYGFGSVDMWKPTNQSIIQVWSTMEEYGPEPNQTQDDWIEQNLLQIGINAGLPAGTLGEESRIYGSFESGFAQEYVMHLGSHPSQTHSEKGTKALASFFLQGLTGMDQAAADLSVEETTYAWAEIWGFIGLISLLISIIPFALLLLKTNFFAPLKQEMPAYDDRFVNKKGMWWLYASINTVLGGVLYMFFTDNKKNILDGDWLKLTFPNFFTSGMSNNFNMFYTMNWIIALTFLIVMWLILGKKKGMNFLYDYGLAFTEEKSKYDWKRLGKTILLIVAGFLYMYAMAIWAKEMYSLEFRSAWSFLKTFTPERWINFWKYFPAVLAFWFVNGGMLLFGAFRQKEYDSEIKTVLIWWIKALFAMLLGLALLNLIMYLPYVWGWSGLFMMNLAYAPMMTYQLWSFYPFAALLILFAIILYRKTGKIYLGSILSAVLSTWFMVTSQIIT</sequence>
<dbReference type="AlphaFoldDB" id="A0A5B9D9I4"/>
<organism evidence="1 2">
    <name type="scientific">Promethearchaeum syntrophicum</name>
    <dbReference type="NCBI Taxonomy" id="2594042"/>
    <lineage>
        <taxon>Archaea</taxon>
        <taxon>Promethearchaeati</taxon>
        <taxon>Promethearchaeota</taxon>
        <taxon>Promethearchaeia</taxon>
        <taxon>Promethearchaeales</taxon>
        <taxon>Promethearchaeaceae</taxon>
        <taxon>Promethearchaeum</taxon>
    </lineage>
</organism>
<dbReference type="SUPFAM" id="SSF53474">
    <property type="entry name" value="alpha/beta-Hydrolases"/>
    <property type="match status" value="1"/>
</dbReference>
<gene>
    <name evidence="1" type="ORF">DSAG12_01589</name>
</gene>
<dbReference type="EMBL" id="CP042905">
    <property type="protein sequence ID" value="QEE15762.2"/>
    <property type="molecule type" value="Genomic_DNA"/>
</dbReference>
<name>A0A5B9D9I4_9ARCH</name>
<dbReference type="GO" id="GO:0016787">
    <property type="term" value="F:hydrolase activity"/>
    <property type="evidence" value="ECO:0007669"/>
    <property type="project" value="UniProtKB-KW"/>
</dbReference>
<accession>A0A5B9D9I4</accession>
<dbReference type="Gene3D" id="3.40.50.1820">
    <property type="entry name" value="alpha/beta hydrolase"/>
    <property type="match status" value="1"/>
</dbReference>